<dbReference type="RefSeq" id="WP_112770076.1">
    <property type="nucleotide sequence ID" value="NZ_CP063191.1"/>
</dbReference>
<dbReference type="AlphaFoldDB" id="A0A364V9W5"/>
<name>A0A364V9W5_9CORY</name>
<keyword evidence="4" id="KW-1185">Reference proteome</keyword>
<evidence type="ECO:0000313" key="3">
    <source>
        <dbReference type="Proteomes" id="UP000251047"/>
    </source>
</evidence>
<comment type="caution">
    <text evidence="2">The sequence shown here is derived from an EMBL/GenBank/DDBJ whole genome shotgun (WGS) entry which is preliminary data.</text>
</comment>
<reference evidence="3 4" key="1">
    <citation type="journal article" date="2018" name="Syst. Appl. Microbiol.">
        <title>Corynebacterium heidelbergense sp. nov., isolated from the preen glands of Egyptian geese (Alopochen aegyptiacus).</title>
        <authorList>
            <person name="Braun M.S."/>
            <person name="Wang E."/>
            <person name="Zimmermann S."/>
            <person name="Wink M."/>
        </authorList>
    </citation>
    <scope>NUCLEOTIDE SEQUENCE [LARGE SCALE GENOMIC DNA]</scope>
    <source>
        <strain evidence="1 4">647</strain>
        <strain evidence="2 3">DSM 104638</strain>
    </source>
</reference>
<accession>A0A364V9W5</accession>
<gene>
    <name evidence="2" type="ORF">CWC39_08615</name>
    <name evidence="1" type="ORF">DLJ54_09750</name>
</gene>
<organism evidence="2 3">
    <name type="scientific">Corynebacterium heidelbergense</name>
    <dbReference type="NCBI Taxonomy" id="2055947"/>
    <lineage>
        <taxon>Bacteria</taxon>
        <taxon>Bacillati</taxon>
        <taxon>Actinomycetota</taxon>
        <taxon>Actinomycetes</taxon>
        <taxon>Mycobacteriales</taxon>
        <taxon>Corynebacteriaceae</taxon>
        <taxon>Corynebacterium</taxon>
    </lineage>
</organism>
<protein>
    <submittedName>
        <fullName evidence="2">Uncharacterized protein</fullName>
    </submittedName>
</protein>
<dbReference type="EMBL" id="QHCV01000157">
    <property type="protein sequence ID" value="RAV31182.1"/>
    <property type="molecule type" value="Genomic_DNA"/>
</dbReference>
<dbReference type="EMBL" id="PHQP01000078">
    <property type="protein sequence ID" value="RAV33404.1"/>
    <property type="molecule type" value="Genomic_DNA"/>
</dbReference>
<dbReference type="Proteomes" id="UP000251047">
    <property type="component" value="Unassembled WGS sequence"/>
</dbReference>
<sequence length="69" mass="7580">MSNYRVLDAKQEVVATTELADNGKAYDWFKEQTAAADDALGYVLQTEVDGEWEFLDQNDGGTNTSGSDN</sequence>
<evidence type="ECO:0000313" key="1">
    <source>
        <dbReference type="EMBL" id="RAV31182.1"/>
    </source>
</evidence>
<proteinExistence type="predicted"/>
<evidence type="ECO:0000313" key="2">
    <source>
        <dbReference type="EMBL" id="RAV33404.1"/>
    </source>
</evidence>
<dbReference type="OrthoDB" id="4737969at2"/>
<evidence type="ECO:0000313" key="4">
    <source>
        <dbReference type="Proteomes" id="UP000251577"/>
    </source>
</evidence>
<dbReference type="Proteomes" id="UP000251577">
    <property type="component" value="Unassembled WGS sequence"/>
</dbReference>